<keyword evidence="2" id="KW-0540">Nuclease</keyword>
<evidence type="ECO:0000259" key="18">
    <source>
        <dbReference type="PROSITE" id="PS50819"/>
    </source>
</evidence>
<feature type="binding site" evidence="15">
    <location>
        <position position="859"/>
    </location>
    <ligand>
        <name>GMP</name>
        <dbReference type="ChEBI" id="CHEBI:58115"/>
    </ligand>
</feature>
<dbReference type="InterPro" id="IPR006141">
    <property type="entry name" value="Intein_N"/>
</dbReference>
<feature type="binding site" evidence="16">
    <location>
        <position position="98"/>
    </location>
    <ligand>
        <name>Mn(2+)</name>
        <dbReference type="ChEBI" id="CHEBI:29035"/>
        <label>1</label>
    </ligand>
</feature>
<dbReference type="InterPro" id="IPR030934">
    <property type="entry name" value="Intein_C"/>
</dbReference>
<dbReference type="GO" id="GO:0005525">
    <property type="term" value="F:GTP binding"/>
    <property type="evidence" value="ECO:0007669"/>
    <property type="project" value="UniProtKB-KW"/>
</dbReference>
<dbReference type="SMART" id="SM00305">
    <property type="entry name" value="HintC"/>
    <property type="match status" value="1"/>
</dbReference>
<dbReference type="InterPro" id="IPR003586">
    <property type="entry name" value="Hint_dom_C"/>
</dbReference>
<keyword evidence="5" id="KW-0255">Endonuclease</keyword>
<dbReference type="InterPro" id="IPR001233">
    <property type="entry name" value="RtcB"/>
</dbReference>
<organism evidence="19 20">
    <name type="scientific">Candidatus Nealsonbacteria bacterium CG01_land_8_20_14_3_00_12</name>
    <dbReference type="NCBI Taxonomy" id="1974697"/>
    <lineage>
        <taxon>Bacteria</taxon>
        <taxon>Candidatus Nealsoniibacteriota</taxon>
    </lineage>
</organism>
<evidence type="ECO:0000256" key="13">
    <source>
        <dbReference type="ARBA" id="ARBA00047746"/>
    </source>
</evidence>
<evidence type="ECO:0000256" key="7">
    <source>
        <dbReference type="ARBA" id="ARBA00022801"/>
    </source>
</evidence>
<dbReference type="Pfam" id="PF01139">
    <property type="entry name" value="RtcB"/>
    <property type="match status" value="2"/>
</dbReference>
<evidence type="ECO:0000256" key="14">
    <source>
        <dbReference type="PIRSR" id="PIRSR601233-1"/>
    </source>
</evidence>
<evidence type="ECO:0000256" key="10">
    <source>
        <dbReference type="ARBA" id="ARBA00023000"/>
    </source>
</evidence>
<reference evidence="20" key="1">
    <citation type="submission" date="2017-09" db="EMBL/GenBank/DDBJ databases">
        <title>Depth-based differentiation of microbial function through sediment-hosted aquifers and enrichment of novel symbionts in the deep terrestrial subsurface.</title>
        <authorList>
            <person name="Probst A.J."/>
            <person name="Ladd B."/>
            <person name="Jarett J.K."/>
            <person name="Geller-Mcgrath D.E."/>
            <person name="Sieber C.M.K."/>
            <person name="Emerson J.B."/>
            <person name="Anantharaman K."/>
            <person name="Thomas B.C."/>
            <person name="Malmstrom R."/>
            <person name="Stieglmeier M."/>
            <person name="Klingl A."/>
            <person name="Woyke T."/>
            <person name="Ryan C.M."/>
            <person name="Banfield J.F."/>
        </authorList>
    </citation>
    <scope>NUCLEOTIDE SEQUENCE [LARGE SCALE GENOMIC DNA]</scope>
</reference>
<keyword evidence="3 16" id="KW-0479">Metal-binding</keyword>
<keyword evidence="9" id="KW-0404">Intron homing</keyword>
<dbReference type="Gene3D" id="3.10.28.10">
    <property type="entry name" value="Homing endonucleases"/>
    <property type="match status" value="1"/>
</dbReference>
<keyword evidence="11 15" id="KW-0342">GTP-binding</keyword>
<feature type="binding site" evidence="16">
    <location>
        <position position="803"/>
    </location>
    <ligand>
        <name>Mn(2+)</name>
        <dbReference type="ChEBI" id="CHEBI:29035"/>
        <label>2</label>
    </ligand>
</feature>
<comment type="caution">
    <text evidence="19">The sequence shown here is derived from an EMBL/GenBank/DDBJ whole genome shotgun (WGS) entry which is preliminary data.</text>
</comment>
<feature type="non-terminal residue" evidence="19">
    <location>
        <position position="944"/>
    </location>
</feature>
<dbReference type="SMART" id="SM00306">
    <property type="entry name" value="HintN"/>
    <property type="match status" value="1"/>
</dbReference>
<keyword evidence="7" id="KW-0378">Hydrolase</keyword>
<dbReference type="Gene3D" id="3.90.1860.10">
    <property type="entry name" value="tRNA-splicing ligase RtcB"/>
    <property type="match status" value="2"/>
</dbReference>
<dbReference type="GO" id="GO:0006396">
    <property type="term" value="P:RNA processing"/>
    <property type="evidence" value="ECO:0007669"/>
    <property type="project" value="InterPro"/>
</dbReference>
<dbReference type="GO" id="GO:0004519">
    <property type="term" value="F:endonuclease activity"/>
    <property type="evidence" value="ECO:0007669"/>
    <property type="project" value="UniProtKB-KW"/>
</dbReference>
<evidence type="ECO:0000256" key="3">
    <source>
        <dbReference type="ARBA" id="ARBA00022723"/>
    </source>
</evidence>
<dbReference type="NCBIfam" id="TIGR01445">
    <property type="entry name" value="intein_Nterm"/>
    <property type="match status" value="1"/>
</dbReference>
<evidence type="ECO:0000256" key="16">
    <source>
        <dbReference type="PIRSR" id="PIRSR601233-3"/>
    </source>
</evidence>
<dbReference type="AlphaFoldDB" id="A0A2M7EBL6"/>
<dbReference type="EC" id="6.5.1.-" evidence="17"/>
<feature type="domain" description="DOD-type homing endonuclease" evidence="18">
    <location>
        <begin position="389"/>
        <end position="562"/>
    </location>
</feature>
<evidence type="ECO:0000256" key="11">
    <source>
        <dbReference type="ARBA" id="ARBA00023134"/>
    </source>
</evidence>
<dbReference type="GO" id="GO:0170057">
    <property type="term" value="F:RNA ligase (GTP) activity"/>
    <property type="evidence" value="ECO:0007669"/>
    <property type="project" value="UniProtKB-EC"/>
</dbReference>
<keyword evidence="8" id="KW-0068">Autocatalytic cleavage</keyword>
<evidence type="ECO:0000256" key="4">
    <source>
        <dbReference type="ARBA" id="ARBA00022741"/>
    </source>
</evidence>
<accession>A0A2M7EBL6</accession>
<dbReference type="InterPro" id="IPR036025">
    <property type="entry name" value="RtcB-like_sf"/>
</dbReference>
<evidence type="ECO:0000313" key="20">
    <source>
        <dbReference type="Proteomes" id="UP000230766"/>
    </source>
</evidence>
<keyword evidence="12 16" id="KW-0464">Manganese</keyword>
<dbReference type="GO" id="GO:0003972">
    <property type="term" value="F:RNA ligase (ATP) activity"/>
    <property type="evidence" value="ECO:0007669"/>
    <property type="project" value="TreeGrafter"/>
</dbReference>
<feature type="active site" description="GMP-histidine intermediate" evidence="14">
    <location>
        <position position="877"/>
    </location>
</feature>
<comment type="cofactor">
    <cofactor evidence="16 17">
        <name>Mn(2+)</name>
        <dbReference type="ChEBI" id="CHEBI:29035"/>
    </cofactor>
    <text evidence="16 17">Binds 2 manganese ions per subunit.</text>
</comment>
<comment type="catalytic activity">
    <reaction evidence="13">
        <text>a 3'-end 3'-phospho-ribonucleotide-RNA + a 5'-end dephospho-ribonucleoside-RNA + GTP = a ribonucleotidyl-ribonucleotide-RNA + GMP + diphosphate</text>
        <dbReference type="Rhea" id="RHEA:68076"/>
        <dbReference type="Rhea" id="RHEA-COMP:10463"/>
        <dbReference type="Rhea" id="RHEA-COMP:13936"/>
        <dbReference type="Rhea" id="RHEA-COMP:17355"/>
        <dbReference type="ChEBI" id="CHEBI:33019"/>
        <dbReference type="ChEBI" id="CHEBI:37565"/>
        <dbReference type="ChEBI" id="CHEBI:58115"/>
        <dbReference type="ChEBI" id="CHEBI:83062"/>
        <dbReference type="ChEBI" id="CHEBI:138284"/>
        <dbReference type="ChEBI" id="CHEBI:173118"/>
        <dbReference type="EC" id="6.5.1.8"/>
    </reaction>
</comment>
<name>A0A2M7EBL6_9BACT</name>
<evidence type="ECO:0000256" key="17">
    <source>
        <dbReference type="RuleBase" id="RU371113"/>
    </source>
</evidence>
<keyword evidence="4 15" id="KW-0547">Nucleotide-binding</keyword>
<comment type="similarity">
    <text evidence="17">Belongs to the RtcB family.</text>
</comment>
<dbReference type="InterPro" id="IPR027434">
    <property type="entry name" value="Homing_endonucl"/>
</dbReference>
<evidence type="ECO:0000256" key="15">
    <source>
        <dbReference type="PIRSR" id="PIRSR601233-2"/>
    </source>
</evidence>
<keyword evidence="6" id="KW-0692">RNA repair</keyword>
<evidence type="ECO:0000256" key="5">
    <source>
        <dbReference type="ARBA" id="ARBA00022759"/>
    </source>
</evidence>
<dbReference type="EMBL" id="PETJ01000031">
    <property type="protein sequence ID" value="PIV65127.1"/>
    <property type="molecule type" value="Genomic_DNA"/>
</dbReference>
<dbReference type="SUPFAM" id="SSF51294">
    <property type="entry name" value="Hedgehog/intein (Hint) domain"/>
    <property type="match status" value="1"/>
</dbReference>
<dbReference type="SUPFAM" id="SSF103365">
    <property type="entry name" value="Hypothetical protein PH1602"/>
    <property type="match status" value="2"/>
</dbReference>
<dbReference type="InterPro" id="IPR004042">
    <property type="entry name" value="Intein_endonuc_central"/>
</dbReference>
<evidence type="ECO:0000256" key="12">
    <source>
        <dbReference type="ARBA" id="ARBA00023211"/>
    </source>
</evidence>
<dbReference type="PANTHER" id="PTHR11118:SF1">
    <property type="entry name" value="RNA-SPLICING LIGASE RTCB HOMOLOG"/>
    <property type="match status" value="1"/>
</dbReference>
<dbReference type="GO" id="GO:0016539">
    <property type="term" value="P:intein-mediated protein splicing"/>
    <property type="evidence" value="ECO:0007669"/>
    <property type="project" value="InterPro"/>
</dbReference>
<dbReference type="PROSITE" id="PS50817">
    <property type="entry name" value="INTEIN_N_TER"/>
    <property type="match status" value="1"/>
</dbReference>
<evidence type="ECO:0000256" key="6">
    <source>
        <dbReference type="ARBA" id="ARBA00022800"/>
    </source>
</evidence>
<dbReference type="InterPro" id="IPR036844">
    <property type="entry name" value="Hint_dom_sf"/>
</dbReference>
<protein>
    <recommendedName>
        <fullName evidence="17">tRNA-splicing ligase RtcB</fullName>
        <ecNumber evidence="17">6.5.1.-</ecNumber>
    </recommendedName>
</protein>
<dbReference type="GO" id="GO:0042245">
    <property type="term" value="P:RNA repair"/>
    <property type="evidence" value="ECO:0007669"/>
    <property type="project" value="UniProtKB-KW"/>
</dbReference>
<feature type="binding site" evidence="15">
    <location>
        <begin position="803"/>
        <end position="804"/>
    </location>
    <ligand>
        <name>GMP</name>
        <dbReference type="ChEBI" id="CHEBI:58115"/>
    </ligand>
</feature>
<dbReference type="CDD" id="cd00081">
    <property type="entry name" value="Hint"/>
    <property type="match status" value="1"/>
</dbReference>
<feature type="binding site" evidence="15">
    <location>
        <begin position="852"/>
        <end position="855"/>
    </location>
    <ligand>
        <name>GMP</name>
        <dbReference type="ChEBI" id="CHEBI:58115"/>
    </ligand>
</feature>
<dbReference type="Proteomes" id="UP000230766">
    <property type="component" value="Unassembled WGS sequence"/>
</dbReference>
<dbReference type="Gene3D" id="2.170.16.10">
    <property type="entry name" value="Hedgehog/Intein (Hint) domain"/>
    <property type="match status" value="2"/>
</dbReference>
<dbReference type="GO" id="GO:0046872">
    <property type="term" value="F:metal ion binding"/>
    <property type="evidence" value="ECO:0007669"/>
    <property type="project" value="UniProtKB-UniRule"/>
</dbReference>
<dbReference type="InterPro" id="IPR006142">
    <property type="entry name" value="INTEIN"/>
</dbReference>
<dbReference type="NCBIfam" id="TIGR01443">
    <property type="entry name" value="intein_Cterm"/>
    <property type="match status" value="1"/>
</dbReference>
<feature type="binding site" evidence="15">
    <location>
        <begin position="877"/>
        <end position="880"/>
    </location>
    <ligand>
        <name>GMP</name>
        <dbReference type="ChEBI" id="CHEBI:58115"/>
    </ligand>
</feature>
<comment type="subunit">
    <text evidence="17">Monomer.</text>
</comment>
<sequence length="944" mass="106855">MISKADFKKISDWLWEIPKSFRPDMRVPARAYVSERMLEESSKDKSLEQLVNISTLPGIQKYALAMPDMHEGYASPIGGVAAIRISDGIISPGMCGYDINCGMKLLKSEYSEREIKPYLDKLATEIQKEVPSGLGRGRQIKLSISEIDKILEGGVPYLVKKGYGEKEDIENCEANGCLDWADATAVSNYAKNRGRDQVGTLGSGNHFLEVQKVIEIFNEEVAKAFGLFKDQIIIMIHCLPGNAKILTQNGYRIKIEDLKKKWREIRASCFNTKTHRIENTKLIKFIKAKPYNKIFRVTTSTGREITATEDHPLLTPIGLKTINEIKIKEKVAIAPFEGVDYKEPNDEIIVNEKDIKKIGGTKKAITKLKKKGLLPLRYNSPCLPTLTKLLGFLTGDGWLGKVKEKNRERLWLKFIGNPEDLKEIRQDIEKLGYKGSKIYKLYTESKVTDNKGKKRIIKGTSYQLVTYSIALPLLFRSLGAPFGHKSRVKFGVPKWLFKAPLWIKRLYLAGYFGAEMRKPDQWKRETYRFQNPTVSLNKVKRLKANGYKFLKDIEALLEEFEVKSTKILVRNSWISNKGAKSVKIILRISSKEQNLINLWSKIGYEYNKKRSTLAAQAVQYLHLKNNLLEKEAIITNKPKARLFVTNFLSRATACLPFPEFVATYKLNPPSQIIWDIVEKKEEIKNFKGYVYDFKVEHEDHNFIADNFIVGNCGSRGLGHQVCTDYLRTMIPAMQRYGIKVPDREFACVPFNSSEGQRYFAAMASAANYAWANRQMIAHFVRKAWSSVLGEKASSLTPLYDVAHNIIKKEKYIIDGKETEVAVHRKGATRAFPAGHPEIPEKYKETGQPVIIPGSMGTASYVLVGTKEGEEAFFSTCHGAGRTMSRHEAMRRVSGQEVVNNLESKGIIVRCRSLRGIAEEAPMAYKDVDDVVNVVHNAGLSKKVA</sequence>
<dbReference type="GO" id="GO:0006314">
    <property type="term" value="P:intron homing"/>
    <property type="evidence" value="ECO:0007669"/>
    <property type="project" value="UniProtKB-KW"/>
</dbReference>
<dbReference type="PRINTS" id="PR00379">
    <property type="entry name" value="INTEIN"/>
</dbReference>
<evidence type="ECO:0000256" key="8">
    <source>
        <dbReference type="ARBA" id="ARBA00022813"/>
    </source>
</evidence>
<keyword evidence="10" id="KW-0651">Protein splicing</keyword>
<evidence type="ECO:0000256" key="1">
    <source>
        <dbReference type="ARBA" id="ARBA00022598"/>
    </source>
</evidence>
<evidence type="ECO:0000313" key="19">
    <source>
        <dbReference type="EMBL" id="PIV65127.1"/>
    </source>
</evidence>
<keyword evidence="1 17" id="KW-0436">Ligase</keyword>
<evidence type="ECO:0000256" key="9">
    <source>
        <dbReference type="ARBA" id="ARBA00022886"/>
    </source>
</evidence>
<dbReference type="PROSITE" id="PS50818">
    <property type="entry name" value="INTEIN_C_TER"/>
    <property type="match status" value="1"/>
</dbReference>
<dbReference type="GO" id="GO:0016787">
    <property type="term" value="F:hydrolase activity"/>
    <property type="evidence" value="ECO:0007669"/>
    <property type="project" value="UniProtKB-KW"/>
</dbReference>
<proteinExistence type="inferred from homology"/>
<gene>
    <name evidence="17" type="primary">rtcB</name>
    <name evidence="19" type="ORF">COS09_01200</name>
</gene>
<dbReference type="PROSITE" id="PS50819">
    <property type="entry name" value="INTEIN_ENDONUCLEASE"/>
    <property type="match status" value="1"/>
</dbReference>
<dbReference type="InterPro" id="IPR003587">
    <property type="entry name" value="Hint_dom_N"/>
</dbReference>
<dbReference type="PANTHER" id="PTHR11118">
    <property type="entry name" value="RNA-SPLICING LIGASE RTCB HOMOLOG"/>
    <property type="match status" value="1"/>
</dbReference>
<evidence type="ECO:0000256" key="2">
    <source>
        <dbReference type="ARBA" id="ARBA00022722"/>
    </source>
</evidence>